<dbReference type="GO" id="GO:0000155">
    <property type="term" value="F:phosphorelay sensor kinase activity"/>
    <property type="evidence" value="ECO:0007669"/>
    <property type="project" value="InterPro"/>
</dbReference>
<keyword evidence="5" id="KW-0547">Nucleotide-binding</keyword>
<dbReference type="InterPro" id="IPR015943">
    <property type="entry name" value="WD40/YVTN_repeat-like_dom_sf"/>
</dbReference>
<dbReference type="Proteomes" id="UP000251889">
    <property type="component" value="Unassembled WGS sequence"/>
</dbReference>
<dbReference type="Gene3D" id="2.130.10.10">
    <property type="entry name" value="YVTN repeat-like/Quinoprotein amine dehydrogenase"/>
    <property type="match status" value="2"/>
</dbReference>
<dbReference type="PANTHER" id="PTHR43547">
    <property type="entry name" value="TWO-COMPONENT HISTIDINE KINASE"/>
    <property type="match status" value="1"/>
</dbReference>
<evidence type="ECO:0000259" key="15">
    <source>
        <dbReference type="PROSITE" id="PS50109"/>
    </source>
</evidence>
<dbReference type="SMART" id="SM00342">
    <property type="entry name" value="HTH_ARAC"/>
    <property type="match status" value="1"/>
</dbReference>
<reference evidence="17 18" key="1">
    <citation type="submission" date="2018-06" db="EMBL/GenBank/DDBJ databases">
        <title>Chryseolinea flavus sp. nov., a member of the phylum Bacteroidetes isolated from soil.</title>
        <authorList>
            <person name="Li Y."/>
            <person name="Wang J."/>
        </authorList>
    </citation>
    <scope>NUCLEOTIDE SEQUENCE [LARGE SCALE GENOMIC DNA]</scope>
    <source>
        <strain evidence="17 18">SDU1-6</strain>
    </source>
</reference>
<name>A0A364XZU0_9BACT</name>
<evidence type="ECO:0000256" key="9">
    <source>
        <dbReference type="ARBA" id="ARBA00023015"/>
    </source>
</evidence>
<dbReference type="Pfam" id="PF07495">
    <property type="entry name" value="Y_Y_Y"/>
    <property type="match status" value="1"/>
</dbReference>
<dbReference type="OrthoDB" id="9797097at2"/>
<dbReference type="InterPro" id="IPR036097">
    <property type="entry name" value="HisK_dim/P_sf"/>
</dbReference>
<evidence type="ECO:0000256" key="7">
    <source>
        <dbReference type="ARBA" id="ARBA00022840"/>
    </source>
</evidence>
<dbReference type="InterPro" id="IPR003594">
    <property type="entry name" value="HATPase_dom"/>
</dbReference>
<dbReference type="GO" id="GO:0043565">
    <property type="term" value="F:sequence-specific DNA binding"/>
    <property type="evidence" value="ECO:0007669"/>
    <property type="project" value="InterPro"/>
</dbReference>
<dbReference type="FunFam" id="2.60.40.10:FF:000791">
    <property type="entry name" value="Two-component system sensor histidine kinase/response regulator"/>
    <property type="match status" value="1"/>
</dbReference>
<dbReference type="Pfam" id="PF00072">
    <property type="entry name" value="Response_reg"/>
    <property type="match status" value="1"/>
</dbReference>
<dbReference type="CDD" id="cd00082">
    <property type="entry name" value="HisKA"/>
    <property type="match status" value="1"/>
</dbReference>
<dbReference type="InterPro" id="IPR011006">
    <property type="entry name" value="CheY-like_superfamily"/>
</dbReference>
<evidence type="ECO:0000259" key="16">
    <source>
        <dbReference type="PROSITE" id="PS50110"/>
    </source>
</evidence>
<feature type="chain" id="PRO_5016751554" description="histidine kinase" evidence="13">
    <location>
        <begin position="21"/>
        <end position="1382"/>
    </location>
</feature>
<dbReference type="SUPFAM" id="SSF47384">
    <property type="entry name" value="Homodimeric domain of signal transducing histidine kinase"/>
    <property type="match status" value="1"/>
</dbReference>
<dbReference type="Pfam" id="PF07494">
    <property type="entry name" value="Reg_prop"/>
    <property type="match status" value="9"/>
</dbReference>
<dbReference type="CDD" id="cd16922">
    <property type="entry name" value="HATPase_EvgS-ArcB-TorS-like"/>
    <property type="match status" value="1"/>
</dbReference>
<keyword evidence="13" id="KW-0732">Signal</keyword>
<dbReference type="Pfam" id="PF00512">
    <property type="entry name" value="HisKA"/>
    <property type="match status" value="1"/>
</dbReference>
<dbReference type="Gene3D" id="3.30.565.10">
    <property type="entry name" value="Histidine kinase-like ATPase, C-terminal domain"/>
    <property type="match status" value="1"/>
</dbReference>
<dbReference type="InterPro" id="IPR018062">
    <property type="entry name" value="HTH_AraC-typ_CS"/>
</dbReference>
<dbReference type="Pfam" id="PF02518">
    <property type="entry name" value="HATPase_c"/>
    <property type="match status" value="1"/>
</dbReference>
<keyword evidence="4" id="KW-0808">Transferase</keyword>
<evidence type="ECO:0000313" key="18">
    <source>
        <dbReference type="Proteomes" id="UP000251889"/>
    </source>
</evidence>
<proteinExistence type="predicted"/>
<dbReference type="CDD" id="cd17574">
    <property type="entry name" value="REC_OmpR"/>
    <property type="match status" value="1"/>
</dbReference>
<keyword evidence="18" id="KW-1185">Reference proteome</keyword>
<keyword evidence="7" id="KW-0067">ATP-binding</keyword>
<dbReference type="Gene3D" id="1.10.10.60">
    <property type="entry name" value="Homeodomain-like"/>
    <property type="match status" value="1"/>
</dbReference>
<dbReference type="SUPFAM" id="SSF46689">
    <property type="entry name" value="Homeodomain-like"/>
    <property type="match status" value="1"/>
</dbReference>
<dbReference type="PRINTS" id="PR00344">
    <property type="entry name" value="BCTRLSENSOR"/>
</dbReference>
<dbReference type="InterPro" id="IPR009057">
    <property type="entry name" value="Homeodomain-like_sf"/>
</dbReference>
<keyword evidence="6 17" id="KW-0418">Kinase</keyword>
<comment type="catalytic activity">
    <reaction evidence="1">
        <text>ATP + protein L-histidine = ADP + protein N-phospho-L-histidine.</text>
        <dbReference type="EC" id="2.7.13.3"/>
    </reaction>
</comment>
<dbReference type="Gene3D" id="2.60.40.10">
    <property type="entry name" value="Immunoglobulins"/>
    <property type="match status" value="1"/>
</dbReference>
<dbReference type="SUPFAM" id="SSF55874">
    <property type="entry name" value="ATPase domain of HSP90 chaperone/DNA topoisomerase II/histidine kinase"/>
    <property type="match status" value="1"/>
</dbReference>
<dbReference type="SMART" id="SM00448">
    <property type="entry name" value="REC"/>
    <property type="match status" value="1"/>
</dbReference>
<evidence type="ECO:0000256" key="5">
    <source>
        <dbReference type="ARBA" id="ARBA00022741"/>
    </source>
</evidence>
<keyword evidence="11" id="KW-0804">Transcription</keyword>
<dbReference type="GO" id="GO:0003700">
    <property type="term" value="F:DNA-binding transcription factor activity"/>
    <property type="evidence" value="ECO:0007669"/>
    <property type="project" value="InterPro"/>
</dbReference>
<feature type="domain" description="Histidine kinase" evidence="15">
    <location>
        <begin position="869"/>
        <end position="1088"/>
    </location>
</feature>
<keyword evidence="3 12" id="KW-0597">Phosphoprotein</keyword>
<dbReference type="CDD" id="cd00063">
    <property type="entry name" value="FN3"/>
    <property type="match status" value="1"/>
</dbReference>
<dbReference type="InterPro" id="IPR003961">
    <property type="entry name" value="FN3_dom"/>
</dbReference>
<evidence type="ECO:0000256" key="2">
    <source>
        <dbReference type="ARBA" id="ARBA00012438"/>
    </source>
</evidence>
<feature type="domain" description="HTH araC/xylS-type" evidence="14">
    <location>
        <begin position="1274"/>
        <end position="1373"/>
    </location>
</feature>
<dbReference type="InterPro" id="IPR011110">
    <property type="entry name" value="Reg_prop"/>
</dbReference>
<dbReference type="SMART" id="SM00388">
    <property type="entry name" value="HisKA"/>
    <property type="match status" value="1"/>
</dbReference>
<feature type="signal peptide" evidence="13">
    <location>
        <begin position="1"/>
        <end position="20"/>
    </location>
</feature>
<dbReference type="EMBL" id="QMFY01000008">
    <property type="protein sequence ID" value="RAW00052.1"/>
    <property type="molecule type" value="Genomic_DNA"/>
</dbReference>
<evidence type="ECO:0000256" key="3">
    <source>
        <dbReference type="ARBA" id="ARBA00022553"/>
    </source>
</evidence>
<dbReference type="PROSITE" id="PS50110">
    <property type="entry name" value="RESPONSE_REGULATORY"/>
    <property type="match status" value="1"/>
</dbReference>
<dbReference type="Pfam" id="PF12833">
    <property type="entry name" value="HTH_18"/>
    <property type="match status" value="1"/>
</dbReference>
<evidence type="ECO:0000256" key="4">
    <source>
        <dbReference type="ARBA" id="ARBA00022679"/>
    </source>
</evidence>
<dbReference type="GO" id="GO:0005524">
    <property type="term" value="F:ATP binding"/>
    <property type="evidence" value="ECO:0007669"/>
    <property type="project" value="UniProtKB-KW"/>
</dbReference>
<sequence>MRLKSLFLFLCISVAVAIHAQPLQYKFVRLTASNGLSNNQVTCFLKDSRGFIWIGTSAGLNRFDGYTFKTFRNDTRDSSSITSSFISSLMEDPDGRIWISSVYNSAQSNVYDPATEKFTTTTTEILESYGMPGGVVRNIVKDSKDDFWFLHERGLFHYSKTRKKAIAVNYIGRDSTAFSRNGISDLNEDINGDFWAIQRNGVLLKFSGKNYKVIYRNNHFRNLNLDVENTYHVLPDNDGDVWIYPSTASQGVYYLNVASNVIRPINERSPNVQLSSNIVRGMVQDNAGKMWVGTDHGGVNIIDKKNWTIKVIRNNPEDLQSISQNSLTALYKDRSGVIWLATFKQGACYYHEDIIRFPLYRHDSFSSRSLPFDDINRFAEDDKGNIWIGSNGGGLIYFDRANQTFTSYRHDPKNPHSLSSDVVVSLHIDRDKRVWVGTYFGGLNLFDGKGFKHFRHNPNDARSLADDNVWEIYEDRQDNLWIGTIYAGLELMDRKAGTFTHFRGGDINSVHTNYISELVEDSAGNLWVGTGWGIDLLRKGSSSFEHIVNLNNSPDHLSSNSILCIFEDSRGLIWIGTQEGLNLYNPTTKKFSAFRDDNGLPHNTVFTIVEDDAGSLWMSTPNGISNVKVRLEGETVSCSFHNYDEADGLQGKHFNENARLKTSKGELIFAGAYGFNIFKAENIQTNMRKPEIILTDLQVFNKSVGIGENANGHVILDKSITTTDHITLKYNENVFSIEFAALNYFHPEKSEYRYTLEGFSKTWVTTDGNSRRVTYTNLDPGDYVFHVQGSNNDGLWNEKGVELKITILPPFWKTRIAIALYMLFIIGALFITRRLIQQRERMKFAIEQERQEAQRMHELDMMKIKFFTNVSHEFRTPLTLILTPVEKLLKTATDESYTQFQMIHRNARRLLNLVNQLLDFRKLEVQEVRLSPSEGDIIRFIQETVYSFSDLSEKKDIRLEFSSTTTSFETLFDADKLEKILFNLLSNAFKFTPEHGAVSVAVSVLGRNAGQWLEIKVRDTGIGIPPDKLDKVFERFFQSDLPRTMVNQGSGIGLAITKEFVRIHGGTINVESEVGKGTIFTVSIPVADVVHQEKKPVEEVVPIQEISSKEAFSVGDAKGTADNKLPVLLLVEDNEDFRFYLKDNLKDQYNIVEARNGKEGWQRVVGDLPDLVVSDVMMPLMNGIELSKKIKNDPRVSHIPVILLTARTAEEQKLEGFQSGADDYMTKPFNFEILQSRIKNLIHQRELFHKHFRKQFEVKASDVNITSLDEKLIQNAIKSVEQHVSDPDFSVEDLSRELGMSRVHLYKKLLALTGKSPLEFIRVIRLQQAAQLLEKSQLTVSEIAYKVGFNNPKYFTKYFKEEYSMLPSAYAAEKRNKGQGRS</sequence>
<dbReference type="PANTHER" id="PTHR43547:SF2">
    <property type="entry name" value="HYBRID SIGNAL TRANSDUCTION HISTIDINE KINASE C"/>
    <property type="match status" value="1"/>
</dbReference>
<organism evidence="17 18">
    <name type="scientific">Pseudochryseolinea flava</name>
    <dbReference type="NCBI Taxonomy" id="2059302"/>
    <lineage>
        <taxon>Bacteria</taxon>
        <taxon>Pseudomonadati</taxon>
        <taxon>Bacteroidota</taxon>
        <taxon>Cytophagia</taxon>
        <taxon>Cytophagales</taxon>
        <taxon>Fulvivirgaceae</taxon>
        <taxon>Pseudochryseolinea</taxon>
    </lineage>
</organism>
<feature type="domain" description="Response regulatory" evidence="16">
    <location>
        <begin position="1127"/>
        <end position="1242"/>
    </location>
</feature>
<keyword evidence="9" id="KW-0805">Transcription regulation</keyword>
<dbReference type="InterPro" id="IPR011123">
    <property type="entry name" value="Y_Y_Y"/>
</dbReference>
<dbReference type="InterPro" id="IPR005467">
    <property type="entry name" value="His_kinase_dom"/>
</dbReference>
<evidence type="ECO:0000256" key="6">
    <source>
        <dbReference type="ARBA" id="ARBA00022777"/>
    </source>
</evidence>
<dbReference type="FunFam" id="3.30.565.10:FF:000037">
    <property type="entry name" value="Hybrid sensor histidine kinase/response regulator"/>
    <property type="match status" value="1"/>
</dbReference>
<dbReference type="PROSITE" id="PS50109">
    <property type="entry name" value="HIS_KIN"/>
    <property type="match status" value="1"/>
</dbReference>
<evidence type="ECO:0000256" key="11">
    <source>
        <dbReference type="ARBA" id="ARBA00023163"/>
    </source>
</evidence>
<dbReference type="PROSITE" id="PS01124">
    <property type="entry name" value="HTH_ARAC_FAMILY_2"/>
    <property type="match status" value="1"/>
</dbReference>
<dbReference type="Gene3D" id="1.10.287.130">
    <property type="match status" value="1"/>
</dbReference>
<dbReference type="InterPro" id="IPR004358">
    <property type="entry name" value="Sig_transdc_His_kin-like_C"/>
</dbReference>
<dbReference type="SUPFAM" id="SSF63829">
    <property type="entry name" value="Calcium-dependent phosphotriesterase"/>
    <property type="match status" value="3"/>
</dbReference>
<dbReference type="InterPro" id="IPR036890">
    <property type="entry name" value="HATPase_C_sf"/>
</dbReference>
<feature type="modified residue" description="4-aspartylphosphate" evidence="12">
    <location>
        <position position="1175"/>
    </location>
</feature>
<evidence type="ECO:0000259" key="14">
    <source>
        <dbReference type="PROSITE" id="PS01124"/>
    </source>
</evidence>
<dbReference type="InterPro" id="IPR001789">
    <property type="entry name" value="Sig_transdc_resp-reg_receiver"/>
</dbReference>
<dbReference type="FunFam" id="1.10.287.130:FF:000034">
    <property type="entry name" value="Two-component system sensor histidine kinase/response regulator"/>
    <property type="match status" value="1"/>
</dbReference>
<evidence type="ECO:0000256" key="8">
    <source>
        <dbReference type="ARBA" id="ARBA00023012"/>
    </source>
</evidence>
<dbReference type="Gene3D" id="3.40.50.2300">
    <property type="match status" value="1"/>
</dbReference>
<evidence type="ECO:0000256" key="12">
    <source>
        <dbReference type="PROSITE-ProRule" id="PRU00169"/>
    </source>
</evidence>
<dbReference type="SUPFAM" id="SSF52172">
    <property type="entry name" value="CheY-like"/>
    <property type="match status" value="1"/>
</dbReference>
<comment type="caution">
    <text evidence="17">The sequence shown here is derived from an EMBL/GenBank/DDBJ whole genome shotgun (WGS) entry which is preliminary data.</text>
</comment>
<evidence type="ECO:0000256" key="13">
    <source>
        <dbReference type="SAM" id="SignalP"/>
    </source>
</evidence>
<dbReference type="InterPro" id="IPR003661">
    <property type="entry name" value="HisK_dim/P_dom"/>
</dbReference>
<dbReference type="PROSITE" id="PS00041">
    <property type="entry name" value="HTH_ARAC_FAMILY_1"/>
    <property type="match status" value="1"/>
</dbReference>
<keyword evidence="8" id="KW-0902">Two-component regulatory system</keyword>
<evidence type="ECO:0000256" key="10">
    <source>
        <dbReference type="ARBA" id="ARBA00023125"/>
    </source>
</evidence>
<dbReference type="SMART" id="SM00387">
    <property type="entry name" value="HATPase_c"/>
    <property type="match status" value="1"/>
</dbReference>
<dbReference type="EC" id="2.7.13.3" evidence="2"/>
<evidence type="ECO:0000313" key="17">
    <source>
        <dbReference type="EMBL" id="RAW00052.1"/>
    </source>
</evidence>
<protein>
    <recommendedName>
        <fullName evidence="2">histidine kinase</fullName>
        <ecNumber evidence="2">2.7.13.3</ecNumber>
    </recommendedName>
</protein>
<dbReference type="InterPro" id="IPR013783">
    <property type="entry name" value="Ig-like_fold"/>
</dbReference>
<evidence type="ECO:0000256" key="1">
    <source>
        <dbReference type="ARBA" id="ARBA00000085"/>
    </source>
</evidence>
<dbReference type="RefSeq" id="WP_112747890.1">
    <property type="nucleotide sequence ID" value="NZ_QMFY01000008.1"/>
</dbReference>
<gene>
    <name evidence="17" type="ORF">DQQ10_15985</name>
</gene>
<dbReference type="InterPro" id="IPR018060">
    <property type="entry name" value="HTH_AraC"/>
</dbReference>
<accession>A0A364XZU0</accession>
<keyword evidence="10" id="KW-0238">DNA-binding</keyword>